<gene>
    <name evidence="6" type="primary">EPHX3</name>
</gene>
<dbReference type="Gene3D" id="3.40.50.1820">
    <property type="entry name" value="alpha/beta hydrolase"/>
    <property type="match status" value="1"/>
</dbReference>
<dbReference type="GO" id="GO:0016787">
    <property type="term" value="F:hydrolase activity"/>
    <property type="evidence" value="ECO:0007669"/>
    <property type="project" value="UniProtKB-KW"/>
</dbReference>
<dbReference type="PRINTS" id="PR00412">
    <property type="entry name" value="EPOXHYDRLASE"/>
</dbReference>
<keyword evidence="3" id="KW-1133">Transmembrane helix</keyword>
<dbReference type="PRINTS" id="PR00111">
    <property type="entry name" value="ABHYDROLASE"/>
</dbReference>
<evidence type="ECO:0000256" key="3">
    <source>
        <dbReference type="SAM" id="Phobius"/>
    </source>
</evidence>
<organism evidence="5 6">
    <name type="scientific">Echinops telfairi</name>
    <name type="common">Lesser hedgehog tenrec</name>
    <dbReference type="NCBI Taxonomy" id="9371"/>
    <lineage>
        <taxon>Eukaryota</taxon>
        <taxon>Metazoa</taxon>
        <taxon>Chordata</taxon>
        <taxon>Craniata</taxon>
        <taxon>Vertebrata</taxon>
        <taxon>Euteleostomi</taxon>
        <taxon>Mammalia</taxon>
        <taxon>Eutheria</taxon>
        <taxon>Afrotheria</taxon>
        <taxon>Tenrecidae</taxon>
        <taxon>Tenrecinae</taxon>
        <taxon>Echinops</taxon>
    </lineage>
</organism>
<accession>A0ABM0J601</accession>
<dbReference type="InterPro" id="IPR000073">
    <property type="entry name" value="AB_hydrolase_1"/>
</dbReference>
<sequence>MPEPVVTALLAPSRLSLKLLRALMWSLVYLGALMAAAVYSCIALTHVLCRPRRGCLGRPRCAVPACLSDPSLGEHDFLTLKSSGLRLHYVSAGRGNGPLMLFLHGFPENWFSWQYQLREFQNRFHVVAVDLRGYWPSDAPRNVDCYTIDLLMTDVQDVITGLGYSKCILVGHDWGGLLAWNFSIYYPALVERLVVACAAPMSVYQDYALHHIGQLFRSNYMFLFQLPWLPEKLLSMSDFQILKDVFTNRKSGIPQLSPCKLEAFIYHLTQPGGLTGPMNYYRNLFRNVPLEPQELSARTLLLWGEKDSYLEAGLVNAISKRFVPGRLEAHILPTSGHWIPQKHYEEMHRYMWAFLQDLLA</sequence>
<dbReference type="RefSeq" id="XP_004715594.1">
    <property type="nucleotide sequence ID" value="XM_004715537.2"/>
</dbReference>
<dbReference type="InterPro" id="IPR000639">
    <property type="entry name" value="Epox_hydrolase-like"/>
</dbReference>
<reference evidence="6" key="1">
    <citation type="submission" date="2025-08" db="UniProtKB">
        <authorList>
            <consortium name="RefSeq"/>
        </authorList>
    </citation>
    <scope>IDENTIFICATION</scope>
</reference>
<evidence type="ECO:0000313" key="6">
    <source>
        <dbReference type="RefSeq" id="XP_004715594.1"/>
    </source>
</evidence>
<feature type="transmembrane region" description="Helical" evidence="3">
    <location>
        <begin position="22"/>
        <end position="49"/>
    </location>
</feature>
<protein>
    <submittedName>
        <fullName evidence="6">Epoxide hydrolase 3</fullName>
    </submittedName>
</protein>
<dbReference type="Proteomes" id="UP000694863">
    <property type="component" value="Unplaced"/>
</dbReference>
<keyword evidence="5" id="KW-1185">Reference proteome</keyword>
<evidence type="ECO:0000313" key="5">
    <source>
        <dbReference type="Proteomes" id="UP000694863"/>
    </source>
</evidence>
<evidence type="ECO:0000256" key="1">
    <source>
        <dbReference type="ARBA" id="ARBA00022801"/>
    </source>
</evidence>
<dbReference type="PANTHER" id="PTHR43329">
    <property type="entry name" value="EPOXIDE HYDROLASE"/>
    <property type="match status" value="1"/>
</dbReference>
<dbReference type="SUPFAM" id="SSF53474">
    <property type="entry name" value="alpha/beta-Hydrolases"/>
    <property type="match status" value="1"/>
</dbReference>
<dbReference type="InterPro" id="IPR029058">
    <property type="entry name" value="AB_hydrolase_fold"/>
</dbReference>
<feature type="domain" description="AB hydrolase-1" evidence="4">
    <location>
        <begin position="98"/>
        <end position="207"/>
    </location>
</feature>
<dbReference type="Pfam" id="PF00561">
    <property type="entry name" value="Abhydrolase_1"/>
    <property type="match status" value="1"/>
</dbReference>
<keyword evidence="3" id="KW-0472">Membrane</keyword>
<comment type="similarity">
    <text evidence="2">Belongs to the AB hydrolase superfamily. Epoxide hydrolase family.</text>
</comment>
<dbReference type="GeneID" id="101662622"/>
<evidence type="ECO:0000256" key="2">
    <source>
        <dbReference type="ARBA" id="ARBA00038334"/>
    </source>
</evidence>
<keyword evidence="1 6" id="KW-0378">Hydrolase</keyword>
<keyword evidence="3" id="KW-0812">Transmembrane</keyword>
<name>A0ABM0J601_ECHTE</name>
<evidence type="ECO:0000259" key="4">
    <source>
        <dbReference type="Pfam" id="PF00561"/>
    </source>
</evidence>
<proteinExistence type="inferred from homology"/>